<reference evidence="5 6" key="1">
    <citation type="submission" date="2020-04" db="EMBL/GenBank/DDBJ databases">
        <authorList>
            <person name="Yoon J."/>
        </authorList>
    </citation>
    <scope>NUCLEOTIDE SEQUENCE [LARGE SCALE GENOMIC DNA]</scope>
    <source>
        <strain evidence="5 6">KMU-166</strain>
    </source>
</reference>
<keyword evidence="1" id="KW-0805">Transcription regulation</keyword>
<proteinExistence type="predicted"/>
<gene>
    <name evidence="5" type="ORF">HCU74_00820</name>
</gene>
<evidence type="ECO:0000259" key="4">
    <source>
        <dbReference type="PROSITE" id="PS50949"/>
    </source>
</evidence>
<dbReference type="InterPro" id="IPR036388">
    <property type="entry name" value="WH-like_DNA-bd_sf"/>
</dbReference>
<accession>A0ABX1GBT5</accession>
<dbReference type="PROSITE" id="PS50949">
    <property type="entry name" value="HTH_GNTR"/>
    <property type="match status" value="1"/>
</dbReference>
<dbReference type="Pfam" id="PF07729">
    <property type="entry name" value="FCD"/>
    <property type="match status" value="1"/>
</dbReference>
<organism evidence="5 6">
    <name type="scientific">Spongiibacter thalassae</name>
    <dbReference type="NCBI Taxonomy" id="2721624"/>
    <lineage>
        <taxon>Bacteria</taxon>
        <taxon>Pseudomonadati</taxon>
        <taxon>Pseudomonadota</taxon>
        <taxon>Gammaproteobacteria</taxon>
        <taxon>Cellvibrionales</taxon>
        <taxon>Spongiibacteraceae</taxon>
        <taxon>Spongiibacter</taxon>
    </lineage>
</organism>
<protein>
    <submittedName>
        <fullName evidence="5">FadR family transcriptional regulator</fullName>
    </submittedName>
</protein>
<name>A0ABX1GBT5_9GAMM</name>
<dbReference type="SUPFAM" id="SSF46785">
    <property type="entry name" value="Winged helix' DNA-binding domain"/>
    <property type="match status" value="1"/>
</dbReference>
<sequence>MTKKQTFKAVSRVPAYQLVEESIRRMIMGNELSAGDLLPPETELAEQLEVTRPTVREAFRSLEGAGLIQRGPRRRMVVTAPSPTIVHNAMHEAIVLHGVTYRELWEINMALEPMAAGLAASKISPEILAEIEDNLARTSECLDHPEKLAECDVEFHELVAKAASNHAMLLAREPLGELLFPAYAEVIRNIGPGQRLFEAHTKIYQALKKGSEKQATTWMTKHIHDFRRGCELAGLNLDAPVRAKQPQ</sequence>
<keyword evidence="3" id="KW-0804">Transcription</keyword>
<dbReference type="InterPro" id="IPR008920">
    <property type="entry name" value="TF_FadR/GntR_C"/>
</dbReference>
<dbReference type="PANTHER" id="PTHR43537:SF51">
    <property type="entry name" value="HTH-TYPE TRANSCRIPTIONAL REGULATOR LGOR-RELATED"/>
    <property type="match status" value="1"/>
</dbReference>
<dbReference type="EMBL" id="JAAWWK010000001">
    <property type="protein sequence ID" value="NKI15948.1"/>
    <property type="molecule type" value="Genomic_DNA"/>
</dbReference>
<dbReference type="CDD" id="cd07377">
    <property type="entry name" value="WHTH_GntR"/>
    <property type="match status" value="1"/>
</dbReference>
<evidence type="ECO:0000256" key="1">
    <source>
        <dbReference type="ARBA" id="ARBA00023015"/>
    </source>
</evidence>
<evidence type="ECO:0000256" key="3">
    <source>
        <dbReference type="ARBA" id="ARBA00023163"/>
    </source>
</evidence>
<feature type="domain" description="HTH gntR-type" evidence="4">
    <location>
        <begin position="13"/>
        <end position="81"/>
    </location>
</feature>
<comment type="caution">
    <text evidence="5">The sequence shown here is derived from an EMBL/GenBank/DDBJ whole genome shotgun (WGS) entry which is preliminary data.</text>
</comment>
<dbReference type="InterPro" id="IPR000524">
    <property type="entry name" value="Tscrpt_reg_HTH_GntR"/>
</dbReference>
<dbReference type="SMART" id="SM00345">
    <property type="entry name" value="HTH_GNTR"/>
    <property type="match status" value="1"/>
</dbReference>
<evidence type="ECO:0000313" key="6">
    <source>
        <dbReference type="Proteomes" id="UP000765845"/>
    </source>
</evidence>
<dbReference type="Gene3D" id="1.20.120.530">
    <property type="entry name" value="GntR ligand-binding domain-like"/>
    <property type="match status" value="1"/>
</dbReference>
<evidence type="ECO:0000313" key="5">
    <source>
        <dbReference type="EMBL" id="NKI15948.1"/>
    </source>
</evidence>
<keyword evidence="2" id="KW-0238">DNA-binding</keyword>
<dbReference type="PANTHER" id="PTHR43537">
    <property type="entry name" value="TRANSCRIPTIONAL REGULATOR, GNTR FAMILY"/>
    <property type="match status" value="1"/>
</dbReference>
<dbReference type="Pfam" id="PF00392">
    <property type="entry name" value="GntR"/>
    <property type="match status" value="1"/>
</dbReference>
<dbReference type="InterPro" id="IPR036390">
    <property type="entry name" value="WH_DNA-bd_sf"/>
</dbReference>
<dbReference type="SUPFAM" id="SSF48008">
    <property type="entry name" value="GntR ligand-binding domain-like"/>
    <property type="match status" value="1"/>
</dbReference>
<keyword evidence="6" id="KW-1185">Reference proteome</keyword>
<dbReference type="SMART" id="SM00895">
    <property type="entry name" value="FCD"/>
    <property type="match status" value="1"/>
</dbReference>
<dbReference type="RefSeq" id="WP_168448500.1">
    <property type="nucleotide sequence ID" value="NZ_JAAWWK010000001.1"/>
</dbReference>
<dbReference type="PRINTS" id="PR00035">
    <property type="entry name" value="HTHGNTR"/>
</dbReference>
<dbReference type="Gene3D" id="1.10.10.10">
    <property type="entry name" value="Winged helix-like DNA-binding domain superfamily/Winged helix DNA-binding domain"/>
    <property type="match status" value="1"/>
</dbReference>
<evidence type="ECO:0000256" key="2">
    <source>
        <dbReference type="ARBA" id="ARBA00023125"/>
    </source>
</evidence>
<dbReference type="Proteomes" id="UP000765845">
    <property type="component" value="Unassembled WGS sequence"/>
</dbReference>
<dbReference type="InterPro" id="IPR011711">
    <property type="entry name" value="GntR_C"/>
</dbReference>